<evidence type="ECO:0000313" key="3">
    <source>
        <dbReference type="Proteomes" id="UP000663836"/>
    </source>
</evidence>
<name>A0A819RAF4_9BILA</name>
<feature type="non-terminal residue" evidence="2">
    <location>
        <position position="1"/>
    </location>
</feature>
<dbReference type="Proteomes" id="UP000663836">
    <property type="component" value="Unassembled WGS sequence"/>
</dbReference>
<sequence>PTSSPYVFIYYQEINNSIEIFDHLFDYLDYDYNIIESIKHNWIIRKNI</sequence>
<dbReference type="EMBL" id="CAJOBD010005840">
    <property type="protein sequence ID" value="CAF4044117.1"/>
    <property type="molecule type" value="Genomic_DNA"/>
</dbReference>
<evidence type="ECO:0000313" key="1">
    <source>
        <dbReference type="EMBL" id="CAF1411064.1"/>
    </source>
</evidence>
<dbReference type="EMBL" id="CAJNOT010004007">
    <property type="protein sequence ID" value="CAF1411064.1"/>
    <property type="molecule type" value="Genomic_DNA"/>
</dbReference>
<dbReference type="AlphaFoldDB" id="A0A819RAF4"/>
<evidence type="ECO:0000313" key="2">
    <source>
        <dbReference type="EMBL" id="CAF4044117.1"/>
    </source>
</evidence>
<gene>
    <name evidence="2" type="ORF">JBS370_LOCUS28664</name>
    <name evidence="1" type="ORF">ZHD862_LOCUS33535</name>
</gene>
<dbReference type="Proteomes" id="UP000663864">
    <property type="component" value="Unassembled WGS sequence"/>
</dbReference>
<accession>A0A819RAF4</accession>
<reference evidence="2" key="1">
    <citation type="submission" date="2021-02" db="EMBL/GenBank/DDBJ databases">
        <authorList>
            <person name="Nowell W R."/>
        </authorList>
    </citation>
    <scope>NUCLEOTIDE SEQUENCE</scope>
</reference>
<proteinExistence type="predicted"/>
<protein>
    <submittedName>
        <fullName evidence="2">Uncharacterized protein</fullName>
    </submittedName>
</protein>
<comment type="caution">
    <text evidence="2">The sequence shown here is derived from an EMBL/GenBank/DDBJ whole genome shotgun (WGS) entry which is preliminary data.</text>
</comment>
<organism evidence="2 3">
    <name type="scientific">Rotaria sordida</name>
    <dbReference type="NCBI Taxonomy" id="392033"/>
    <lineage>
        <taxon>Eukaryota</taxon>
        <taxon>Metazoa</taxon>
        <taxon>Spiralia</taxon>
        <taxon>Gnathifera</taxon>
        <taxon>Rotifera</taxon>
        <taxon>Eurotatoria</taxon>
        <taxon>Bdelloidea</taxon>
        <taxon>Philodinida</taxon>
        <taxon>Philodinidae</taxon>
        <taxon>Rotaria</taxon>
    </lineage>
</organism>